<protein>
    <submittedName>
        <fullName evidence="1">Uncharacterized protein</fullName>
    </submittedName>
</protein>
<gene>
    <name evidence="1" type="ORF">A4H97_10800</name>
</gene>
<proteinExistence type="predicted"/>
<dbReference type="Proteomes" id="UP000192610">
    <property type="component" value="Unassembled WGS sequence"/>
</dbReference>
<evidence type="ECO:0000313" key="1">
    <source>
        <dbReference type="EMBL" id="OQP44840.1"/>
    </source>
</evidence>
<name>A0A1V9EFE2_9BACT</name>
<dbReference type="EMBL" id="LVXG01000034">
    <property type="protein sequence ID" value="OQP44840.1"/>
    <property type="molecule type" value="Genomic_DNA"/>
</dbReference>
<dbReference type="STRING" id="354355.SAMN05660816_05939"/>
<sequence length="243" mass="26579">MANASSVGLYELIWGDHGDEYSVPADKMAYYQGKLKGYMAAQLQGAGEMGIGGGAVLATGGAAAPLAAPVALHGLGVEATAIIQIEKTEEIISNLQAEYAYMSSFENGGEGGSNSSSETHNNAKFRELREKFIQEERSSISDKNGDLKAEVINNSDQIMNGNELDNEKLRELLTADGSNISDWNKMSYQIRQHLNPKGVGTSKESVIDIHYNYNKNTNKFFIYDYKSKLPGDYFKKTVSLPKE</sequence>
<comment type="caution">
    <text evidence="1">The sequence shown here is derived from an EMBL/GenBank/DDBJ whole genome shotgun (WGS) entry which is preliminary data.</text>
</comment>
<accession>A0A1V9EFE2</accession>
<organism evidence="1 2">
    <name type="scientific">Niastella yeongjuensis</name>
    <dbReference type="NCBI Taxonomy" id="354355"/>
    <lineage>
        <taxon>Bacteria</taxon>
        <taxon>Pseudomonadati</taxon>
        <taxon>Bacteroidota</taxon>
        <taxon>Chitinophagia</taxon>
        <taxon>Chitinophagales</taxon>
        <taxon>Chitinophagaceae</taxon>
        <taxon>Niastella</taxon>
    </lineage>
</organism>
<evidence type="ECO:0000313" key="2">
    <source>
        <dbReference type="Proteomes" id="UP000192610"/>
    </source>
</evidence>
<dbReference type="RefSeq" id="WP_081202893.1">
    <property type="nucleotide sequence ID" value="NZ_FOCZ01000016.1"/>
</dbReference>
<keyword evidence="2" id="KW-1185">Reference proteome</keyword>
<reference evidence="2" key="1">
    <citation type="submission" date="2016-04" db="EMBL/GenBank/DDBJ databases">
        <authorList>
            <person name="Chen L."/>
            <person name="Zhuang W."/>
            <person name="Wang G."/>
        </authorList>
    </citation>
    <scope>NUCLEOTIDE SEQUENCE [LARGE SCALE GENOMIC DNA]</scope>
    <source>
        <strain evidence="2">17621</strain>
    </source>
</reference>
<dbReference type="AlphaFoldDB" id="A0A1V9EFE2"/>